<keyword evidence="1" id="KW-0223">Dioxygenase</keyword>
<dbReference type="Gene3D" id="2.60.120.10">
    <property type="entry name" value="Jelly Rolls"/>
    <property type="match status" value="1"/>
</dbReference>
<dbReference type="InterPro" id="IPR014710">
    <property type="entry name" value="RmlC-like_jellyroll"/>
</dbReference>
<dbReference type="CDD" id="cd02208">
    <property type="entry name" value="cupin_RmlC-like"/>
    <property type="match status" value="1"/>
</dbReference>
<organism evidence="1 2">
    <name type="scientific">Streptomyces mirabilis</name>
    <dbReference type="NCBI Taxonomy" id="68239"/>
    <lineage>
        <taxon>Bacteria</taxon>
        <taxon>Bacillati</taxon>
        <taxon>Actinomycetota</taxon>
        <taxon>Actinomycetes</taxon>
        <taxon>Kitasatosporales</taxon>
        <taxon>Streptomycetaceae</taxon>
        <taxon>Streptomyces</taxon>
    </lineage>
</organism>
<dbReference type="AlphaFoldDB" id="A0A1I2XCN9"/>
<dbReference type="SUPFAM" id="SSF51182">
    <property type="entry name" value="RmlC-like cupins"/>
    <property type="match status" value="1"/>
</dbReference>
<sequence>MSESVPTNGAPLMDLYTRNGFAGPATVLIRQQYTPNFTRVQGDYAPYRLEAWRSDPEPGDPRALPVTILRSPTVRVDVWQRAQDTPFAVKDVYHDQIFYVLDGHARLETDFGVLDLQPMDMVRIPRSVALRLADVRALHLIILATTEPLDINPQNQAVLSPAHVETPRGYDTPGWLTAEYELVIRHGEHTTSYFYDYDPLPIIQASGAPVVQRFNLANVHPMIVEGVSSPPARLMDGPAIDTMIFYLGARDSGRPPVHHNADYDEIGVYAKGPGVLGAIAVPGTAVWVPKGVIHQGPEENVPEGYIAWLIETRSHLELTDAGRRIAQLAETNQFAVHPTAAQTDAAS</sequence>
<dbReference type="InterPro" id="IPR011051">
    <property type="entry name" value="RmlC_Cupin_sf"/>
</dbReference>
<accession>A0A1I2XCN9</accession>
<evidence type="ECO:0000313" key="1">
    <source>
        <dbReference type="EMBL" id="SFH11280.1"/>
    </source>
</evidence>
<reference evidence="1 2" key="1">
    <citation type="submission" date="2016-10" db="EMBL/GenBank/DDBJ databases">
        <authorList>
            <person name="de Groot N.N."/>
        </authorList>
    </citation>
    <scope>NUCLEOTIDE SEQUENCE [LARGE SCALE GENOMIC DNA]</scope>
    <source>
        <strain evidence="1 2">OK461</strain>
    </source>
</reference>
<dbReference type="GO" id="GO:0051213">
    <property type="term" value="F:dioxygenase activity"/>
    <property type="evidence" value="ECO:0007669"/>
    <property type="project" value="UniProtKB-KW"/>
</dbReference>
<dbReference type="Proteomes" id="UP000181942">
    <property type="component" value="Unassembled WGS sequence"/>
</dbReference>
<keyword evidence="1" id="KW-0560">Oxidoreductase</keyword>
<gene>
    <name evidence="1" type="ORF">SAMN02787118_14537</name>
</gene>
<protein>
    <submittedName>
        <fullName evidence="1">Homogentisate 1,2-dioxygenase</fullName>
    </submittedName>
</protein>
<dbReference type="EMBL" id="FONR01000045">
    <property type="protein sequence ID" value="SFH11280.1"/>
    <property type="molecule type" value="Genomic_DNA"/>
</dbReference>
<proteinExistence type="predicted"/>
<name>A0A1I2XCN9_9ACTN</name>
<evidence type="ECO:0000313" key="2">
    <source>
        <dbReference type="Proteomes" id="UP000181942"/>
    </source>
</evidence>